<organism evidence="1 2">
    <name type="scientific">Modestobacter versicolor</name>
    <dbReference type="NCBI Taxonomy" id="429133"/>
    <lineage>
        <taxon>Bacteria</taxon>
        <taxon>Bacillati</taxon>
        <taxon>Actinomycetota</taxon>
        <taxon>Actinomycetes</taxon>
        <taxon>Geodermatophilales</taxon>
        <taxon>Geodermatophilaceae</taxon>
        <taxon>Modestobacter</taxon>
    </lineage>
</organism>
<dbReference type="EMBL" id="QKNV01000091">
    <property type="protein sequence ID" value="PZA21415.1"/>
    <property type="molecule type" value="Genomic_DNA"/>
</dbReference>
<accession>A0A323V9M2</accession>
<reference evidence="1 2" key="1">
    <citation type="submission" date="2018-06" db="EMBL/GenBank/DDBJ databases">
        <title>Draft genome sequence of Modestobacter versicolor CP153-2.</title>
        <authorList>
            <person name="Gundlapally S.R."/>
        </authorList>
    </citation>
    <scope>NUCLEOTIDE SEQUENCE [LARGE SCALE GENOMIC DNA]</scope>
    <source>
        <strain evidence="1 2">CP153-2</strain>
    </source>
</reference>
<proteinExistence type="predicted"/>
<dbReference type="Proteomes" id="UP000247602">
    <property type="component" value="Unassembled WGS sequence"/>
</dbReference>
<keyword evidence="2" id="KW-1185">Reference proteome</keyword>
<comment type="caution">
    <text evidence="1">The sequence shown here is derived from an EMBL/GenBank/DDBJ whole genome shotgun (WGS) entry which is preliminary data.</text>
</comment>
<name>A0A323V9M2_9ACTN</name>
<protein>
    <submittedName>
        <fullName evidence="1">PucR family transcriptional regulator</fullName>
    </submittedName>
</protein>
<evidence type="ECO:0000313" key="1">
    <source>
        <dbReference type="EMBL" id="PZA21415.1"/>
    </source>
</evidence>
<gene>
    <name evidence="1" type="ORF">DMO24_10460</name>
</gene>
<feature type="non-terminal residue" evidence="1">
    <location>
        <position position="136"/>
    </location>
</feature>
<sequence>MRDDLQDLVDEVSAVLGAPATLEDRDFTLLAFCAHDGTGPATPGATMDTVRARSILGRSSTPEVRAWFESHGIARATAPVRVPADPVAGILTRLCLPVRSGDRLHGYLWLLDEGRTDVTDPTAPGLGEAVALAAEA</sequence>
<dbReference type="AlphaFoldDB" id="A0A323V9M2"/>
<evidence type="ECO:0000313" key="2">
    <source>
        <dbReference type="Proteomes" id="UP000247602"/>
    </source>
</evidence>